<dbReference type="AlphaFoldDB" id="A0AA49GQZ3"/>
<proteinExistence type="predicted"/>
<gene>
    <name evidence="1" type="ORF">K4G66_06235</name>
</gene>
<protein>
    <submittedName>
        <fullName evidence="1">Uncharacterized protein</fullName>
    </submittedName>
</protein>
<sequence>MKKQIFQLCLAMSVVWFSSCEDDYGTFLEDNRPEVPVTFPNATTYGYAPFIEVPISNGTIEFVMEIPEESGLSITQINQVAGGPSVNVNNLDPTADNSSVFYQNTPIPGNGNQATFTTTIADVNLAIGDSLVVDDEIQFIFEIQLSNQEVIIPTEVRAFITE</sequence>
<name>A0AA49GQZ3_9BACT</name>
<dbReference type="PROSITE" id="PS51257">
    <property type="entry name" value="PROKAR_LIPOPROTEIN"/>
    <property type="match status" value="1"/>
</dbReference>
<reference evidence="1" key="1">
    <citation type="journal article" date="2023" name="Comput. Struct. Biotechnol. J.">
        <title>Discovery of a novel marine Bacteroidetes with a rich repertoire of carbohydrate-active enzymes.</title>
        <authorList>
            <person name="Chen B."/>
            <person name="Liu G."/>
            <person name="Chen Q."/>
            <person name="Wang H."/>
            <person name="Liu L."/>
            <person name="Tang K."/>
        </authorList>
    </citation>
    <scope>NUCLEOTIDE SEQUENCE</scope>
    <source>
        <strain evidence="1">TK19036</strain>
    </source>
</reference>
<accession>A0AA49GQZ3</accession>
<reference evidence="1" key="2">
    <citation type="journal article" date="2024" name="Antonie Van Leeuwenhoek">
        <title>Roseihalotalea indica gen. nov., sp. nov., a halophilic Bacteroidetes from mesopelagic Southwest Indian Ocean with higher carbohydrate metabolic potential.</title>
        <authorList>
            <person name="Chen B."/>
            <person name="Zhang M."/>
            <person name="Lin D."/>
            <person name="Ye J."/>
            <person name="Tang K."/>
        </authorList>
    </citation>
    <scope>NUCLEOTIDE SEQUENCE</scope>
    <source>
        <strain evidence="1">TK19036</strain>
    </source>
</reference>
<dbReference type="EMBL" id="CP120682">
    <property type="protein sequence ID" value="WKN38299.1"/>
    <property type="molecule type" value="Genomic_DNA"/>
</dbReference>
<organism evidence="1">
    <name type="scientific">Roseihalotalea indica</name>
    <dbReference type="NCBI Taxonomy" id="2867963"/>
    <lineage>
        <taxon>Bacteria</taxon>
        <taxon>Pseudomonadati</taxon>
        <taxon>Bacteroidota</taxon>
        <taxon>Cytophagia</taxon>
        <taxon>Cytophagales</taxon>
        <taxon>Catalimonadaceae</taxon>
        <taxon>Roseihalotalea</taxon>
    </lineage>
</organism>
<evidence type="ECO:0000313" key="1">
    <source>
        <dbReference type="EMBL" id="WKN38299.1"/>
    </source>
</evidence>